<protein>
    <submittedName>
        <fullName evidence="6">Oligosaccharide 4-alpha-D-glucosyltransferase</fullName>
        <ecNumber evidence="6">2.4.1.161</ecNumber>
    </submittedName>
</protein>
<evidence type="ECO:0000259" key="4">
    <source>
        <dbReference type="Pfam" id="PF13802"/>
    </source>
</evidence>
<name>A0ABP1ELG5_9FLAO</name>
<evidence type="ECO:0000259" key="3">
    <source>
        <dbReference type="Pfam" id="PF01055"/>
    </source>
</evidence>
<evidence type="ECO:0000256" key="1">
    <source>
        <dbReference type="ARBA" id="ARBA00007806"/>
    </source>
</evidence>
<keyword evidence="2" id="KW-0378">Hydrolase</keyword>
<feature type="domain" description="Glycoside hydrolase family 31 N-terminal" evidence="4">
    <location>
        <begin position="45"/>
        <end position="216"/>
    </location>
</feature>
<dbReference type="CDD" id="cd14752">
    <property type="entry name" value="GH31_N"/>
    <property type="match status" value="1"/>
</dbReference>
<evidence type="ECO:0000313" key="7">
    <source>
        <dbReference type="Proteomes" id="UP001497416"/>
    </source>
</evidence>
<comment type="similarity">
    <text evidence="1 2">Belongs to the glycosyl hydrolase 31 family.</text>
</comment>
<reference evidence="6 7" key="1">
    <citation type="submission" date="2024-05" db="EMBL/GenBank/DDBJ databases">
        <authorList>
            <person name="Duchaud E."/>
        </authorList>
    </citation>
    <scope>NUCLEOTIDE SEQUENCE [LARGE SCALE GENOMIC DNA]</scope>
    <source>
        <strain evidence="6">Ena-SAMPLE-TAB-13-05-2024-13:56:06:370-140302</strain>
    </source>
</reference>
<keyword evidence="2" id="KW-0326">Glycosidase</keyword>
<gene>
    <name evidence="6" type="primary">agd31B</name>
    <name evidence="6" type="ORF">T190607A01A_20373</name>
</gene>
<dbReference type="InterPro" id="IPR013780">
    <property type="entry name" value="Glyco_hydro_b"/>
</dbReference>
<keyword evidence="6" id="KW-0328">Glycosyltransferase</keyword>
<dbReference type="Proteomes" id="UP001497416">
    <property type="component" value="Unassembled WGS sequence"/>
</dbReference>
<dbReference type="InterPro" id="IPR048395">
    <property type="entry name" value="Glyco_hydro_31_C"/>
</dbReference>
<dbReference type="SUPFAM" id="SSF51445">
    <property type="entry name" value="(Trans)glycosidases"/>
    <property type="match status" value="1"/>
</dbReference>
<keyword evidence="6" id="KW-0808">Transferase</keyword>
<sequence length="807" mass="92863">MKHLFLYILTFVCLISLNAQNTKRKYKSHNEKDGVFTVVTDDGEYKIQFYTSEIVETTFIPKGETKSNDSHAIVLAPSEVKTKYSYVGNDISFASNDISVIVTTDPFQISYYHNGRPMISEKRGYFKSKHEPMEMVSGNIIADQTEKIEFNISKDEILYGGGARALGMNRRGNRLPLFNRAHYGYETDSKLMNYTMPVVASSKQYIIHFDNAPVGYLDLDSNQTNTLTYETISGRKTYQIIVGNSWLDVIDNYTDLTGKQPMPPRWVLGNFSSRFGYHSQKETKNTIQKFKEENIPVDGVILDLYWFGKDIKGTMGNLEVYKDSFPNMKQMVSDLKKDGVKTILITEPFVLTTSKRWDEAVTKDILAKDSVGNPFKFDFYFGNTGLIDIYNSKGKDWFWNIYKDISDLGVKGLWGDLGEPEVHPHQLLHKIGTANEVHNIYGHDWARLIYEGYAKEFPSERPFILMRAGYSGSQRFGLIPWSGDVNRTWGGLQSQPEISLQMGMQGLGYMHSDLGGFAGNNLDDELYVRWLQYGVFQPIFRPHAQEEVPSEPVFRSDNAKQLAKKAIELRYKLLPYNYHLVYENHVHGKPLMRPLFFEDDSRELLENSSSYLWGNDFLITPVLKSKATEVDVYFPKNTTWFNFYTDEIVTDKVSKTEKTEESSIPTFVRAGSFIPTVNVVQSTDNYNLKAFTLHYYHHNSIEKSKRLLYNDDGLTNNSLENEAYELLEFHSKVSKHKLNFTFKTNTGKNFNSTSKQIEFVIHNITTQPKKVKVQGKTVNFNWNRDTKQLVIPLVLNNNRQTKLTIKL</sequence>
<dbReference type="SUPFAM" id="SSF74650">
    <property type="entry name" value="Galactose mutarotase-like"/>
    <property type="match status" value="1"/>
</dbReference>
<dbReference type="InterPro" id="IPR000322">
    <property type="entry name" value="Glyco_hydro_31_TIM"/>
</dbReference>
<keyword evidence="7" id="KW-1185">Reference proteome</keyword>
<dbReference type="Pfam" id="PF21365">
    <property type="entry name" value="Glyco_hydro_31_3rd"/>
    <property type="match status" value="1"/>
</dbReference>
<dbReference type="GO" id="GO:0033825">
    <property type="term" value="F:oligosaccharide 4-alpha-D-glucosyltransferase activity"/>
    <property type="evidence" value="ECO:0007669"/>
    <property type="project" value="UniProtKB-EC"/>
</dbReference>
<dbReference type="CDD" id="cd06598">
    <property type="entry name" value="GH31_transferase_CtsZ"/>
    <property type="match status" value="1"/>
</dbReference>
<comment type="caution">
    <text evidence="6">The sequence shown here is derived from an EMBL/GenBank/DDBJ whole genome shotgun (WGS) entry which is preliminary data.</text>
</comment>
<proteinExistence type="inferred from homology"/>
<accession>A0ABP1ELG5</accession>
<dbReference type="Pfam" id="PF13802">
    <property type="entry name" value="Gal_mutarotas_2"/>
    <property type="match status" value="1"/>
</dbReference>
<evidence type="ECO:0000259" key="5">
    <source>
        <dbReference type="Pfam" id="PF21365"/>
    </source>
</evidence>
<feature type="domain" description="Glycosyl hydrolase family 31 C-terminal" evidence="5">
    <location>
        <begin position="588"/>
        <end position="674"/>
    </location>
</feature>
<dbReference type="InterPro" id="IPR011013">
    <property type="entry name" value="Gal_mutarotase_sf_dom"/>
</dbReference>
<dbReference type="EMBL" id="CAXIXY010000004">
    <property type="protein sequence ID" value="CAL2084845.1"/>
    <property type="molecule type" value="Genomic_DNA"/>
</dbReference>
<dbReference type="Pfam" id="PF01055">
    <property type="entry name" value="Glyco_hydro_31_2nd"/>
    <property type="match status" value="1"/>
</dbReference>
<dbReference type="InterPro" id="IPR017853">
    <property type="entry name" value="GH"/>
</dbReference>
<dbReference type="SUPFAM" id="SSF51011">
    <property type="entry name" value="Glycosyl hydrolase domain"/>
    <property type="match status" value="1"/>
</dbReference>
<dbReference type="Gene3D" id="2.60.40.1760">
    <property type="entry name" value="glycosyl hydrolase (family 31)"/>
    <property type="match status" value="1"/>
</dbReference>
<evidence type="ECO:0000313" key="6">
    <source>
        <dbReference type="EMBL" id="CAL2084845.1"/>
    </source>
</evidence>
<dbReference type="RefSeq" id="WP_348711848.1">
    <property type="nucleotide sequence ID" value="NZ_CAXIXY010000004.1"/>
</dbReference>
<dbReference type="PANTHER" id="PTHR22762:SF120">
    <property type="entry name" value="HETEROGLYCAN GLUCOSIDASE 1"/>
    <property type="match status" value="1"/>
</dbReference>
<feature type="domain" description="Glycoside hydrolase family 31 TIM barrel" evidence="3">
    <location>
        <begin position="261"/>
        <end position="580"/>
    </location>
</feature>
<dbReference type="Gene3D" id="3.20.20.80">
    <property type="entry name" value="Glycosidases"/>
    <property type="match status" value="1"/>
</dbReference>
<dbReference type="Gene3D" id="2.60.40.1180">
    <property type="entry name" value="Golgi alpha-mannosidase II"/>
    <property type="match status" value="2"/>
</dbReference>
<dbReference type="InterPro" id="IPR025887">
    <property type="entry name" value="Glyco_hydro_31_N_dom"/>
</dbReference>
<organism evidence="6 7">
    <name type="scientific">Tenacibaculum platacis</name>
    <dbReference type="NCBI Taxonomy" id="3137852"/>
    <lineage>
        <taxon>Bacteria</taxon>
        <taxon>Pseudomonadati</taxon>
        <taxon>Bacteroidota</taxon>
        <taxon>Flavobacteriia</taxon>
        <taxon>Flavobacteriales</taxon>
        <taxon>Flavobacteriaceae</taxon>
        <taxon>Tenacibaculum</taxon>
    </lineage>
</organism>
<dbReference type="EC" id="2.4.1.161" evidence="6"/>
<dbReference type="PANTHER" id="PTHR22762">
    <property type="entry name" value="ALPHA-GLUCOSIDASE"/>
    <property type="match status" value="1"/>
</dbReference>
<evidence type="ECO:0000256" key="2">
    <source>
        <dbReference type="RuleBase" id="RU361185"/>
    </source>
</evidence>